<dbReference type="PANTHER" id="PTHR42743">
    <property type="entry name" value="AMINO-ACID AMINOTRANSFERASE"/>
    <property type="match status" value="1"/>
</dbReference>
<evidence type="ECO:0000313" key="2">
    <source>
        <dbReference type="EMBL" id="SVA34318.1"/>
    </source>
</evidence>
<dbReference type="PANTHER" id="PTHR42743:SF11">
    <property type="entry name" value="AMINODEOXYCHORISMATE LYASE"/>
    <property type="match status" value="1"/>
</dbReference>
<dbReference type="InterPro" id="IPR050571">
    <property type="entry name" value="Class-IV_PLP-Dep_Aminotrnsfr"/>
</dbReference>
<dbReference type="SUPFAM" id="SSF52540">
    <property type="entry name" value="P-loop containing nucleoside triphosphate hydrolases"/>
    <property type="match status" value="1"/>
</dbReference>
<dbReference type="Pfam" id="PF19798">
    <property type="entry name" value="Sulfotransfer_5"/>
    <property type="match status" value="1"/>
</dbReference>
<reference evidence="2" key="1">
    <citation type="submission" date="2018-05" db="EMBL/GenBank/DDBJ databases">
        <authorList>
            <person name="Lanie J.A."/>
            <person name="Ng W.-L."/>
            <person name="Kazmierczak K.M."/>
            <person name="Andrzejewski T.M."/>
            <person name="Davidsen T.M."/>
            <person name="Wayne K.J."/>
            <person name="Tettelin H."/>
            <person name="Glass J.I."/>
            <person name="Rusch D."/>
            <person name="Podicherti R."/>
            <person name="Tsui H.-C.T."/>
            <person name="Winkler M.E."/>
        </authorList>
    </citation>
    <scope>NUCLEOTIDE SEQUENCE</scope>
</reference>
<gene>
    <name evidence="2" type="ORF">METZ01_LOCUS87172</name>
</gene>
<sequence length="237" mass="27832">MWSGPRNISTAMMRAFENRNNTAVIDEPFYANYLHRTGIDHPGRDKILVSQSTDWNTVVKLITGPIPNECSIWYQKHMAHHVIGPGDLNWLKGLRNCFLIRHPREVISSYYRQNPIKEIRDLGFIQQVELFDIIKKMTKDTPIVVDSKDILTSPEKYLQLLCKCLEIEFSQKMLSWPPGRRDTDGIWAPFWYQNVEKSTGFITYRKKNDPVPSKYQNFLDQCISYYDYLSSFKLQLT</sequence>
<dbReference type="GO" id="GO:0019752">
    <property type="term" value="P:carboxylic acid metabolic process"/>
    <property type="evidence" value="ECO:0007669"/>
    <property type="project" value="TreeGrafter"/>
</dbReference>
<evidence type="ECO:0000256" key="1">
    <source>
        <dbReference type="ARBA" id="ARBA00009320"/>
    </source>
</evidence>
<dbReference type="AlphaFoldDB" id="A0A381V3F6"/>
<dbReference type="EMBL" id="UINC01007625">
    <property type="protein sequence ID" value="SVA34318.1"/>
    <property type="molecule type" value="Genomic_DNA"/>
</dbReference>
<protein>
    <recommendedName>
        <fullName evidence="3">Sulfotransferase family protein</fullName>
    </recommendedName>
</protein>
<comment type="similarity">
    <text evidence="1">Belongs to the class-IV pyridoxal-phosphate-dependent aminotransferase family.</text>
</comment>
<evidence type="ECO:0008006" key="3">
    <source>
        <dbReference type="Google" id="ProtNLM"/>
    </source>
</evidence>
<name>A0A381V3F6_9ZZZZ</name>
<accession>A0A381V3F6</accession>
<organism evidence="2">
    <name type="scientific">marine metagenome</name>
    <dbReference type="NCBI Taxonomy" id="408172"/>
    <lineage>
        <taxon>unclassified sequences</taxon>
        <taxon>metagenomes</taxon>
        <taxon>ecological metagenomes</taxon>
    </lineage>
</organism>
<proteinExistence type="inferred from homology"/>
<dbReference type="InterPro" id="IPR027417">
    <property type="entry name" value="P-loop_NTPase"/>
</dbReference>
<dbReference type="Gene3D" id="3.40.50.300">
    <property type="entry name" value="P-loop containing nucleotide triphosphate hydrolases"/>
    <property type="match status" value="1"/>
</dbReference>